<dbReference type="RefSeq" id="XP_001454424.1">
    <property type="nucleotide sequence ID" value="XM_001454387.2"/>
</dbReference>
<dbReference type="KEGG" id="ptm:GSPATT00039791001"/>
<dbReference type="HOGENOM" id="CLU_1771678_0_0_1"/>
<accession>A0DVG0</accession>
<reference evidence="1 2" key="1">
    <citation type="journal article" date="2006" name="Nature">
        <title>Global trends of whole-genome duplications revealed by the ciliate Paramecium tetraurelia.</title>
        <authorList>
            <consortium name="Genoscope"/>
            <person name="Aury J.-M."/>
            <person name="Jaillon O."/>
            <person name="Duret L."/>
            <person name="Noel B."/>
            <person name="Jubin C."/>
            <person name="Porcel B.M."/>
            <person name="Segurens B."/>
            <person name="Daubin V."/>
            <person name="Anthouard V."/>
            <person name="Aiach N."/>
            <person name="Arnaiz O."/>
            <person name="Billaut A."/>
            <person name="Beisson J."/>
            <person name="Blanc I."/>
            <person name="Bouhouche K."/>
            <person name="Camara F."/>
            <person name="Duharcourt S."/>
            <person name="Guigo R."/>
            <person name="Gogendeau D."/>
            <person name="Katinka M."/>
            <person name="Keller A.-M."/>
            <person name="Kissmehl R."/>
            <person name="Klotz C."/>
            <person name="Koll F."/>
            <person name="Le Moue A."/>
            <person name="Lepere C."/>
            <person name="Malinsky S."/>
            <person name="Nowacki M."/>
            <person name="Nowak J.K."/>
            <person name="Plattner H."/>
            <person name="Poulain J."/>
            <person name="Ruiz F."/>
            <person name="Serrano V."/>
            <person name="Zagulski M."/>
            <person name="Dessen P."/>
            <person name="Betermier M."/>
            <person name="Weissenbach J."/>
            <person name="Scarpelli C."/>
            <person name="Schachter V."/>
            <person name="Sperling L."/>
            <person name="Meyer E."/>
            <person name="Cohen J."/>
            <person name="Wincker P."/>
        </authorList>
    </citation>
    <scope>NUCLEOTIDE SEQUENCE [LARGE SCALE GENOMIC DNA]</scope>
    <source>
        <strain evidence="1 2">Stock d4-2</strain>
    </source>
</reference>
<proteinExistence type="predicted"/>
<dbReference type="InParanoid" id="A0DVG0"/>
<keyword evidence="2" id="KW-1185">Reference proteome</keyword>
<organism evidence="1 2">
    <name type="scientific">Paramecium tetraurelia</name>
    <dbReference type="NCBI Taxonomy" id="5888"/>
    <lineage>
        <taxon>Eukaryota</taxon>
        <taxon>Sar</taxon>
        <taxon>Alveolata</taxon>
        <taxon>Ciliophora</taxon>
        <taxon>Intramacronucleata</taxon>
        <taxon>Oligohymenophorea</taxon>
        <taxon>Peniculida</taxon>
        <taxon>Parameciidae</taxon>
        <taxon>Paramecium</taxon>
    </lineage>
</organism>
<gene>
    <name evidence="1" type="ORF">GSPATT00039791001</name>
</gene>
<evidence type="ECO:0000313" key="2">
    <source>
        <dbReference type="Proteomes" id="UP000000600"/>
    </source>
</evidence>
<dbReference type="GeneID" id="5040209"/>
<name>A0DVG0_PARTE</name>
<dbReference type="Proteomes" id="UP000000600">
    <property type="component" value="Unassembled WGS sequence"/>
</dbReference>
<dbReference type="SUPFAM" id="SSF50249">
    <property type="entry name" value="Nucleic acid-binding proteins"/>
    <property type="match status" value="1"/>
</dbReference>
<protein>
    <submittedName>
        <fullName evidence="1">Uncharacterized protein</fullName>
    </submittedName>
</protein>
<evidence type="ECO:0000313" key="1">
    <source>
        <dbReference type="EMBL" id="CAK87027.1"/>
    </source>
</evidence>
<dbReference type="Gene3D" id="2.40.50.140">
    <property type="entry name" value="Nucleic acid-binding proteins"/>
    <property type="match status" value="1"/>
</dbReference>
<dbReference type="AlphaFoldDB" id="A0DVG0"/>
<dbReference type="PANTHER" id="PTHR31472:SF5">
    <property type="entry name" value="OS05G0244600 PROTEIN"/>
    <property type="match status" value="1"/>
</dbReference>
<dbReference type="EMBL" id="CT868602">
    <property type="protein sequence ID" value="CAK87027.1"/>
    <property type="molecule type" value="Genomic_DNA"/>
</dbReference>
<dbReference type="PANTHER" id="PTHR31472">
    <property type="entry name" value="OS05G0244600 PROTEIN"/>
    <property type="match status" value="1"/>
</dbReference>
<sequence length="147" mass="16977">MRYAELSVFESELEMLLTIVLDGSQIEGIQIKKLNVLLNVIQRLHNIVLTIIIQLLIVQYHQYSFSIKMSPFLRHNTYIKIEEIKKEQIKRYDGSTLIVAEGLAGDETGVIRFRVVGEYANQLEKGKSYAWRNGLSEVVQEKTQTFT</sequence>
<dbReference type="InterPro" id="IPR012340">
    <property type="entry name" value="NA-bd_OB-fold"/>
</dbReference>